<dbReference type="Proteomes" id="UP000324222">
    <property type="component" value="Unassembled WGS sequence"/>
</dbReference>
<sequence>MLEWDKGHGIPPRLYWEGNDLRRTLWKAMPSKGRSPELFAALNHRPPILLNSLSLTHATVLFDKLDKKTDPPGSLGADFSQFPDFSPSEDEAAGVSQCLPEPDPLTTLIHSPVHSQQVILWLILDTAFQKAFDELVGHFHGEEETENPLSECLAGILNASLQHWPSSDGMILTCDKIKLPGNLPNLKVLVTNPAIIKAMSVGRKLVDT</sequence>
<comment type="caution">
    <text evidence="1">The sequence shown here is derived from an EMBL/GenBank/DDBJ whole genome shotgun (WGS) entry which is preliminary data.</text>
</comment>
<dbReference type="OrthoDB" id="5988333at2759"/>
<gene>
    <name evidence="1" type="ORF">E2C01_043261</name>
</gene>
<evidence type="ECO:0000313" key="1">
    <source>
        <dbReference type="EMBL" id="MPC49459.1"/>
    </source>
</evidence>
<proteinExistence type="predicted"/>
<dbReference type="EMBL" id="VSRR010008882">
    <property type="protein sequence ID" value="MPC49459.1"/>
    <property type="molecule type" value="Genomic_DNA"/>
</dbReference>
<dbReference type="AlphaFoldDB" id="A0A5B7FVU7"/>
<organism evidence="1 2">
    <name type="scientific">Portunus trituberculatus</name>
    <name type="common">Swimming crab</name>
    <name type="synonym">Neptunus trituberculatus</name>
    <dbReference type="NCBI Taxonomy" id="210409"/>
    <lineage>
        <taxon>Eukaryota</taxon>
        <taxon>Metazoa</taxon>
        <taxon>Ecdysozoa</taxon>
        <taxon>Arthropoda</taxon>
        <taxon>Crustacea</taxon>
        <taxon>Multicrustacea</taxon>
        <taxon>Malacostraca</taxon>
        <taxon>Eumalacostraca</taxon>
        <taxon>Eucarida</taxon>
        <taxon>Decapoda</taxon>
        <taxon>Pleocyemata</taxon>
        <taxon>Brachyura</taxon>
        <taxon>Eubrachyura</taxon>
        <taxon>Portunoidea</taxon>
        <taxon>Portunidae</taxon>
        <taxon>Portuninae</taxon>
        <taxon>Portunus</taxon>
    </lineage>
</organism>
<name>A0A5B7FVU7_PORTR</name>
<keyword evidence="2" id="KW-1185">Reference proteome</keyword>
<evidence type="ECO:0000313" key="2">
    <source>
        <dbReference type="Proteomes" id="UP000324222"/>
    </source>
</evidence>
<reference evidence="1 2" key="1">
    <citation type="submission" date="2019-05" db="EMBL/GenBank/DDBJ databases">
        <title>Another draft genome of Portunus trituberculatus and its Hox gene families provides insights of decapod evolution.</title>
        <authorList>
            <person name="Jeong J.-H."/>
            <person name="Song I."/>
            <person name="Kim S."/>
            <person name="Choi T."/>
            <person name="Kim D."/>
            <person name="Ryu S."/>
            <person name="Kim W."/>
        </authorList>
    </citation>
    <scope>NUCLEOTIDE SEQUENCE [LARGE SCALE GENOMIC DNA]</scope>
    <source>
        <tissue evidence="1">Muscle</tissue>
    </source>
</reference>
<accession>A0A5B7FVU7</accession>
<protein>
    <submittedName>
        <fullName evidence="1">Uncharacterized protein</fullName>
    </submittedName>
</protein>